<reference evidence="2 3" key="1">
    <citation type="submission" date="2014-04" db="EMBL/GenBank/DDBJ databases">
        <authorList>
            <consortium name="DOE Joint Genome Institute"/>
            <person name="Kuo A."/>
            <person name="Kohler A."/>
            <person name="Nagy L.G."/>
            <person name="Floudas D."/>
            <person name="Copeland A."/>
            <person name="Barry K.W."/>
            <person name="Cichocki N."/>
            <person name="Veneault-Fourrey C."/>
            <person name="LaButti K."/>
            <person name="Lindquist E.A."/>
            <person name="Lipzen A."/>
            <person name="Lundell T."/>
            <person name="Morin E."/>
            <person name="Murat C."/>
            <person name="Sun H."/>
            <person name="Tunlid A."/>
            <person name="Henrissat B."/>
            <person name="Grigoriev I.V."/>
            <person name="Hibbett D.S."/>
            <person name="Martin F."/>
            <person name="Nordberg H.P."/>
            <person name="Cantor M.N."/>
            <person name="Hua S.X."/>
        </authorList>
    </citation>
    <scope>NUCLEOTIDE SEQUENCE [LARGE SCALE GENOMIC DNA]</scope>
    <source>
        <strain evidence="2 3">LaAM-08-1</strain>
    </source>
</reference>
<organism evidence="2 3">
    <name type="scientific">Laccaria amethystina LaAM-08-1</name>
    <dbReference type="NCBI Taxonomy" id="1095629"/>
    <lineage>
        <taxon>Eukaryota</taxon>
        <taxon>Fungi</taxon>
        <taxon>Dikarya</taxon>
        <taxon>Basidiomycota</taxon>
        <taxon>Agaricomycotina</taxon>
        <taxon>Agaricomycetes</taxon>
        <taxon>Agaricomycetidae</taxon>
        <taxon>Agaricales</taxon>
        <taxon>Agaricineae</taxon>
        <taxon>Hydnangiaceae</taxon>
        <taxon>Laccaria</taxon>
    </lineage>
</organism>
<feature type="transmembrane region" description="Helical" evidence="1">
    <location>
        <begin position="48"/>
        <end position="66"/>
    </location>
</feature>
<keyword evidence="1" id="KW-0472">Membrane</keyword>
<dbReference type="Proteomes" id="UP000054477">
    <property type="component" value="Unassembled WGS sequence"/>
</dbReference>
<accession>A0A0C9XXJ0</accession>
<dbReference type="HOGENOM" id="CLU_2498226_0_0_1"/>
<keyword evidence="1" id="KW-1133">Transmembrane helix</keyword>
<dbReference type="EMBL" id="KN838622">
    <property type="protein sequence ID" value="KIK00563.1"/>
    <property type="molecule type" value="Genomic_DNA"/>
</dbReference>
<sequence>MRHNRCVQRALTCDIVSKMSPIPFWGVCRSWYILFAHLIPAAQVTTRYLGLIFIFAGWVALLYGMIKVHGIGWKVVMGVAVAVVWV</sequence>
<protein>
    <submittedName>
        <fullName evidence="2">Unplaced genomic scaffold K443scaffold_87, whole genome shotgun sequence</fullName>
    </submittedName>
</protein>
<proteinExistence type="predicted"/>
<dbReference type="OrthoDB" id="3129719at2759"/>
<gene>
    <name evidence="2" type="ORF">K443DRAFT_599222</name>
</gene>
<keyword evidence="3" id="KW-1185">Reference proteome</keyword>
<keyword evidence="1" id="KW-0812">Transmembrane</keyword>
<evidence type="ECO:0000313" key="2">
    <source>
        <dbReference type="EMBL" id="KIK00563.1"/>
    </source>
</evidence>
<name>A0A0C9XXJ0_9AGAR</name>
<reference evidence="3" key="2">
    <citation type="submission" date="2015-01" db="EMBL/GenBank/DDBJ databases">
        <title>Evolutionary Origins and Diversification of the Mycorrhizal Mutualists.</title>
        <authorList>
            <consortium name="DOE Joint Genome Institute"/>
            <consortium name="Mycorrhizal Genomics Consortium"/>
            <person name="Kohler A."/>
            <person name="Kuo A."/>
            <person name="Nagy L.G."/>
            <person name="Floudas D."/>
            <person name="Copeland A."/>
            <person name="Barry K.W."/>
            <person name="Cichocki N."/>
            <person name="Veneault-Fourrey C."/>
            <person name="LaButti K."/>
            <person name="Lindquist E.A."/>
            <person name="Lipzen A."/>
            <person name="Lundell T."/>
            <person name="Morin E."/>
            <person name="Murat C."/>
            <person name="Riley R."/>
            <person name="Ohm R."/>
            <person name="Sun H."/>
            <person name="Tunlid A."/>
            <person name="Henrissat B."/>
            <person name="Grigoriev I.V."/>
            <person name="Hibbett D.S."/>
            <person name="Martin F."/>
        </authorList>
    </citation>
    <scope>NUCLEOTIDE SEQUENCE [LARGE SCALE GENOMIC DNA]</scope>
    <source>
        <strain evidence="3">LaAM-08-1</strain>
    </source>
</reference>
<evidence type="ECO:0000256" key="1">
    <source>
        <dbReference type="SAM" id="Phobius"/>
    </source>
</evidence>
<dbReference type="AlphaFoldDB" id="A0A0C9XXJ0"/>
<evidence type="ECO:0000313" key="3">
    <source>
        <dbReference type="Proteomes" id="UP000054477"/>
    </source>
</evidence>